<name>A0A1F4U5R4_UNCSA</name>
<sequence length="354" mass="40615">MGEGMEKCYYRQKPPQGYPVDYYMWPKEQKNCKGKETCAPKRPKPLTKKEEIDEFFKKVQEKVSPHSKRLPVYGTELKDFLASANITWLKRGATRRNSGIVGAIQREIDSTPKNQDIFLLIGTGHGLPGQVFLVNEILKKIKGVTLFGIEDDSKNNDEISAQELWDYYLLGYNFMPAYSLSKDATLTTQKEIDFMNLRPPIMRKKCYGVIAPNMSEQEKAEAGRLPDGYFDTMREIYAAMSIQQKVNDKKRNVVVVEHGSAHMHRGRLPAFIKYFNPDAKVFVVILDGDRHLPTMLFDKTVKELGWEDRNFILRLGPDFLEGDLVVHLATRGREQEQSRIPSPGILIHTYQPLP</sequence>
<comment type="caution">
    <text evidence="1">The sequence shown here is derived from an EMBL/GenBank/DDBJ whole genome shotgun (WGS) entry which is preliminary data.</text>
</comment>
<evidence type="ECO:0000313" key="1">
    <source>
        <dbReference type="EMBL" id="OGC40308.1"/>
    </source>
</evidence>
<proteinExistence type="predicted"/>
<accession>A0A1F4U5R4</accession>
<gene>
    <name evidence="1" type="ORF">A2438_03425</name>
</gene>
<dbReference type="Proteomes" id="UP000179242">
    <property type="component" value="Unassembled WGS sequence"/>
</dbReference>
<dbReference type="AlphaFoldDB" id="A0A1F4U5R4"/>
<dbReference type="EMBL" id="MEUJ01000004">
    <property type="protein sequence ID" value="OGC40308.1"/>
    <property type="molecule type" value="Genomic_DNA"/>
</dbReference>
<reference evidence="1 2" key="1">
    <citation type="journal article" date="2016" name="Nat. Commun.">
        <title>Thousands of microbial genomes shed light on interconnected biogeochemical processes in an aquifer system.</title>
        <authorList>
            <person name="Anantharaman K."/>
            <person name="Brown C.T."/>
            <person name="Hug L.A."/>
            <person name="Sharon I."/>
            <person name="Castelle C.J."/>
            <person name="Probst A.J."/>
            <person name="Thomas B.C."/>
            <person name="Singh A."/>
            <person name="Wilkins M.J."/>
            <person name="Karaoz U."/>
            <person name="Brodie E.L."/>
            <person name="Williams K.H."/>
            <person name="Hubbard S.S."/>
            <person name="Banfield J.F."/>
        </authorList>
    </citation>
    <scope>NUCLEOTIDE SEQUENCE [LARGE SCALE GENOMIC DNA]</scope>
</reference>
<evidence type="ECO:0000313" key="2">
    <source>
        <dbReference type="Proteomes" id="UP000179242"/>
    </source>
</evidence>
<protein>
    <submittedName>
        <fullName evidence="1">Uncharacterized protein</fullName>
    </submittedName>
</protein>
<organism evidence="1 2">
    <name type="scientific">candidate division WOR-1 bacterium RIFOXYC2_FULL_46_14</name>
    <dbReference type="NCBI Taxonomy" id="1802587"/>
    <lineage>
        <taxon>Bacteria</taxon>
        <taxon>Bacillati</taxon>
        <taxon>Saganbacteria</taxon>
    </lineage>
</organism>